<dbReference type="Proteomes" id="UP000610931">
    <property type="component" value="Unassembled WGS sequence"/>
</dbReference>
<dbReference type="CDD" id="cd00739">
    <property type="entry name" value="DHPS"/>
    <property type="match status" value="1"/>
</dbReference>
<comment type="pathway">
    <text evidence="3 9">Cofactor biosynthesis; tetrahydrofolate biosynthesis; 7,8-dihydrofolate from 2-amino-4-hydroxy-6-hydroxymethyl-7,8-dihydropteridine diphosphate and 4-aminobenzoate: step 1/2.</text>
</comment>
<dbReference type="PANTHER" id="PTHR20941:SF1">
    <property type="entry name" value="FOLIC ACID SYNTHESIS PROTEIN FOL1"/>
    <property type="match status" value="1"/>
</dbReference>
<gene>
    <name evidence="11" type="primary">folP</name>
    <name evidence="11" type="ORF">JF259_16610</name>
</gene>
<evidence type="ECO:0000256" key="4">
    <source>
        <dbReference type="ARBA" id="ARBA00012458"/>
    </source>
</evidence>
<evidence type="ECO:0000256" key="5">
    <source>
        <dbReference type="ARBA" id="ARBA00022679"/>
    </source>
</evidence>
<comment type="caution">
    <text evidence="11">The sequence shown here is derived from an EMBL/GenBank/DDBJ whole genome shotgun (WGS) entry which is preliminary data.</text>
</comment>
<evidence type="ECO:0000256" key="1">
    <source>
        <dbReference type="ARBA" id="ARBA00000012"/>
    </source>
</evidence>
<keyword evidence="8 9" id="KW-0289">Folate biosynthesis</keyword>
<dbReference type="SUPFAM" id="SSF51717">
    <property type="entry name" value="Dihydropteroate synthetase-like"/>
    <property type="match status" value="1"/>
</dbReference>
<dbReference type="GO" id="GO:0046872">
    <property type="term" value="F:metal ion binding"/>
    <property type="evidence" value="ECO:0007669"/>
    <property type="project" value="UniProtKB-KW"/>
</dbReference>
<protein>
    <recommendedName>
        <fullName evidence="4 9">Dihydropteroate synthase</fullName>
        <shortName evidence="9">DHPS</shortName>
        <ecNumber evidence="4 9">2.5.1.15</ecNumber>
    </recommendedName>
    <alternativeName>
        <fullName evidence="9">Dihydropteroate pyrophosphorylase</fullName>
    </alternativeName>
</protein>
<dbReference type="InterPro" id="IPR011005">
    <property type="entry name" value="Dihydropteroate_synth-like_sf"/>
</dbReference>
<evidence type="ECO:0000256" key="2">
    <source>
        <dbReference type="ARBA" id="ARBA00001946"/>
    </source>
</evidence>
<keyword evidence="12" id="KW-1185">Reference proteome</keyword>
<comment type="cofactor">
    <cofactor evidence="2 9">
        <name>Mg(2+)</name>
        <dbReference type="ChEBI" id="CHEBI:18420"/>
    </cofactor>
</comment>
<organism evidence="11 12">
    <name type="scientific">Snuella sedimenti</name>
    <dbReference type="NCBI Taxonomy" id="2798802"/>
    <lineage>
        <taxon>Bacteria</taxon>
        <taxon>Pseudomonadati</taxon>
        <taxon>Bacteroidota</taxon>
        <taxon>Flavobacteriia</taxon>
        <taxon>Flavobacteriales</taxon>
        <taxon>Flavobacteriaceae</taxon>
        <taxon>Snuella</taxon>
    </lineage>
</organism>
<dbReference type="AlphaFoldDB" id="A0A8J7JE89"/>
<dbReference type="GO" id="GO:0005829">
    <property type="term" value="C:cytosol"/>
    <property type="evidence" value="ECO:0007669"/>
    <property type="project" value="TreeGrafter"/>
</dbReference>
<comment type="catalytic activity">
    <reaction evidence="1">
        <text>(7,8-dihydropterin-6-yl)methyl diphosphate + 4-aminobenzoate = 7,8-dihydropteroate + diphosphate</text>
        <dbReference type="Rhea" id="RHEA:19949"/>
        <dbReference type="ChEBI" id="CHEBI:17836"/>
        <dbReference type="ChEBI" id="CHEBI:17839"/>
        <dbReference type="ChEBI" id="CHEBI:33019"/>
        <dbReference type="ChEBI" id="CHEBI:72950"/>
        <dbReference type="EC" id="2.5.1.15"/>
    </reaction>
</comment>
<accession>A0A8J7JE89</accession>
<evidence type="ECO:0000256" key="3">
    <source>
        <dbReference type="ARBA" id="ARBA00004763"/>
    </source>
</evidence>
<proteinExistence type="inferred from homology"/>
<keyword evidence="6 9" id="KW-0479">Metal-binding</keyword>
<dbReference type="InterPro" id="IPR045031">
    <property type="entry name" value="DHP_synth-like"/>
</dbReference>
<dbReference type="RefSeq" id="WP_199116834.1">
    <property type="nucleotide sequence ID" value="NZ_JAELVQ010000035.1"/>
</dbReference>
<dbReference type="Gene3D" id="3.20.20.20">
    <property type="entry name" value="Dihydropteroate synthase-like"/>
    <property type="match status" value="1"/>
</dbReference>
<dbReference type="PROSITE" id="PS50972">
    <property type="entry name" value="PTERIN_BINDING"/>
    <property type="match status" value="1"/>
</dbReference>
<keyword evidence="5 9" id="KW-0808">Transferase</keyword>
<evidence type="ECO:0000256" key="6">
    <source>
        <dbReference type="ARBA" id="ARBA00022723"/>
    </source>
</evidence>
<evidence type="ECO:0000313" key="12">
    <source>
        <dbReference type="Proteomes" id="UP000610931"/>
    </source>
</evidence>
<dbReference type="PANTHER" id="PTHR20941">
    <property type="entry name" value="FOLATE SYNTHESIS PROTEINS"/>
    <property type="match status" value="1"/>
</dbReference>
<reference evidence="11" key="1">
    <citation type="submission" date="2020-12" db="EMBL/GenBank/DDBJ databases">
        <title>Snuella sp. nov., isolated from sediment in Incheon.</title>
        <authorList>
            <person name="Kim W."/>
        </authorList>
    </citation>
    <scope>NUCLEOTIDE SEQUENCE</scope>
    <source>
        <strain evidence="11">CAU 1569</strain>
    </source>
</reference>
<evidence type="ECO:0000256" key="7">
    <source>
        <dbReference type="ARBA" id="ARBA00022842"/>
    </source>
</evidence>
<dbReference type="PROSITE" id="PS00792">
    <property type="entry name" value="DHPS_1"/>
    <property type="match status" value="1"/>
</dbReference>
<name>A0A8J7JE89_9FLAO</name>
<comment type="function">
    <text evidence="9">Catalyzes the condensation of para-aminobenzoate (pABA) with 6-hydroxymethyl-7,8-dihydropterin diphosphate (DHPt-PP) to form 7,8-dihydropteroate (H2Pte), the immediate precursor of folate derivatives.</text>
</comment>
<dbReference type="Pfam" id="PF00809">
    <property type="entry name" value="Pterin_bind"/>
    <property type="match status" value="1"/>
</dbReference>
<evidence type="ECO:0000313" key="11">
    <source>
        <dbReference type="EMBL" id="MBJ6369709.1"/>
    </source>
</evidence>
<dbReference type="GO" id="GO:0046656">
    <property type="term" value="P:folic acid biosynthetic process"/>
    <property type="evidence" value="ECO:0007669"/>
    <property type="project" value="UniProtKB-KW"/>
</dbReference>
<dbReference type="UniPathway" id="UPA00077">
    <property type="reaction ID" value="UER00156"/>
</dbReference>
<sequence>MTINCKGQLIDLSTPKVMGILNITPDSFYDGGMHKDEPGILKHVERMLNEGSTFIDVGAYSSRPNADHVNETEELQRIVPIVNLILKEFPNALLSIDTFRSEVAKQCIDSGAALVNDISAGQLDNNMLSTVAKLQVPYIMMHMRGTPQTMQTQTDYKDLVKDILFYFSERIACAKAMGIIDVIVDPGFGFSKTLEQNYQLLNHLELFNMVEKPLLIGLSRKSMIYKALETTAKEALNGTSILNTIALQKGASILRVHDVKEAVECIKLVGKLEVIMKRTLRNFKNYFTKGNV</sequence>
<dbReference type="InterPro" id="IPR000489">
    <property type="entry name" value="Pterin-binding_dom"/>
</dbReference>
<dbReference type="EC" id="2.5.1.15" evidence="4 9"/>
<dbReference type="GO" id="GO:0004156">
    <property type="term" value="F:dihydropteroate synthase activity"/>
    <property type="evidence" value="ECO:0007669"/>
    <property type="project" value="UniProtKB-EC"/>
</dbReference>
<comment type="similarity">
    <text evidence="9">Belongs to the DHPS family.</text>
</comment>
<evidence type="ECO:0000256" key="9">
    <source>
        <dbReference type="RuleBase" id="RU361205"/>
    </source>
</evidence>
<dbReference type="GO" id="GO:0046654">
    <property type="term" value="P:tetrahydrofolate biosynthetic process"/>
    <property type="evidence" value="ECO:0007669"/>
    <property type="project" value="UniProtKB-UniPathway"/>
</dbReference>
<feature type="domain" description="Pterin-binding" evidence="10">
    <location>
        <begin position="15"/>
        <end position="267"/>
    </location>
</feature>
<evidence type="ECO:0000256" key="8">
    <source>
        <dbReference type="ARBA" id="ARBA00022909"/>
    </source>
</evidence>
<keyword evidence="7 9" id="KW-0460">Magnesium</keyword>
<dbReference type="NCBIfam" id="TIGR01496">
    <property type="entry name" value="DHPS"/>
    <property type="match status" value="1"/>
</dbReference>
<dbReference type="EMBL" id="JAELVQ010000035">
    <property type="protein sequence ID" value="MBJ6369709.1"/>
    <property type="molecule type" value="Genomic_DNA"/>
</dbReference>
<evidence type="ECO:0000259" key="10">
    <source>
        <dbReference type="PROSITE" id="PS50972"/>
    </source>
</evidence>
<dbReference type="InterPro" id="IPR006390">
    <property type="entry name" value="DHP_synth_dom"/>
</dbReference>